<sequence>MENNVKIVAEDSSADGQAAISRCWSPRRLPLKRNNSCRGLWGFHWSTFDAVSLLNSVSPARLCPPFPCSPMEIAKQCKLPFSCREIGSAGSLKLKP</sequence>
<dbReference type="HOGENOM" id="CLU_2361973_0_0_1"/>
<dbReference type="Proteomes" id="UP000001292">
    <property type="component" value="Unassembled WGS sequence"/>
</dbReference>
<evidence type="ECO:0000313" key="1">
    <source>
        <dbReference type="EMBL" id="EDW55438.1"/>
    </source>
</evidence>
<gene>
    <name evidence="1" type="primary">Dsec\GM23381</name>
    <name evidence="1" type="ORF">Dsec_GM23381</name>
</gene>
<dbReference type="AlphaFoldDB" id="B4ILW2"/>
<name>B4ILW2_DROSE</name>
<organism evidence="2">
    <name type="scientific">Drosophila sechellia</name>
    <name type="common">Fruit fly</name>
    <dbReference type="NCBI Taxonomy" id="7238"/>
    <lineage>
        <taxon>Eukaryota</taxon>
        <taxon>Metazoa</taxon>
        <taxon>Ecdysozoa</taxon>
        <taxon>Arthropoda</taxon>
        <taxon>Hexapoda</taxon>
        <taxon>Insecta</taxon>
        <taxon>Pterygota</taxon>
        <taxon>Neoptera</taxon>
        <taxon>Endopterygota</taxon>
        <taxon>Diptera</taxon>
        <taxon>Brachycera</taxon>
        <taxon>Muscomorpha</taxon>
        <taxon>Ephydroidea</taxon>
        <taxon>Drosophilidae</taxon>
        <taxon>Drosophila</taxon>
        <taxon>Sophophora</taxon>
    </lineage>
</organism>
<evidence type="ECO:0000313" key="2">
    <source>
        <dbReference type="Proteomes" id="UP000001292"/>
    </source>
</evidence>
<accession>B4ILW2</accession>
<reference evidence="1 2" key="1">
    <citation type="journal article" date="2007" name="Nature">
        <title>Evolution of genes and genomes on the Drosophila phylogeny.</title>
        <authorList>
            <consortium name="Drosophila 12 Genomes Consortium"/>
            <person name="Clark A.G."/>
            <person name="Eisen M.B."/>
            <person name="Smith D.R."/>
            <person name="Bergman C.M."/>
            <person name="Oliver B."/>
            <person name="Markow T.A."/>
            <person name="Kaufman T.C."/>
            <person name="Kellis M."/>
            <person name="Gelbart W."/>
            <person name="Iyer V.N."/>
            <person name="Pollard D.A."/>
            <person name="Sackton T.B."/>
            <person name="Larracuente A.M."/>
            <person name="Singh N.D."/>
            <person name="Abad J.P."/>
            <person name="Abt D.N."/>
            <person name="Adryan B."/>
            <person name="Aguade M."/>
            <person name="Akashi H."/>
            <person name="Anderson W.W."/>
            <person name="Aquadro C.F."/>
            <person name="Ardell D.H."/>
            <person name="Arguello R."/>
            <person name="Artieri C.G."/>
            <person name="Barbash D.A."/>
            <person name="Barker D."/>
            <person name="Barsanti P."/>
            <person name="Batterham P."/>
            <person name="Batzoglou S."/>
            <person name="Begun D."/>
            <person name="Bhutkar A."/>
            <person name="Blanco E."/>
            <person name="Bosak S.A."/>
            <person name="Bradley R.K."/>
            <person name="Brand A.D."/>
            <person name="Brent M.R."/>
            <person name="Brooks A.N."/>
            <person name="Brown R.H."/>
            <person name="Butlin R.K."/>
            <person name="Caggese C."/>
            <person name="Calvi B.R."/>
            <person name="Bernardo de Carvalho A."/>
            <person name="Caspi A."/>
            <person name="Castrezana S."/>
            <person name="Celniker S.E."/>
            <person name="Chang J.L."/>
            <person name="Chapple C."/>
            <person name="Chatterji S."/>
            <person name="Chinwalla A."/>
            <person name="Civetta A."/>
            <person name="Clifton S.W."/>
            <person name="Comeron J.M."/>
            <person name="Costello J.C."/>
            <person name="Coyne J.A."/>
            <person name="Daub J."/>
            <person name="David R.G."/>
            <person name="Delcher A.L."/>
            <person name="Delehaunty K."/>
            <person name="Do C.B."/>
            <person name="Ebling H."/>
            <person name="Edwards K."/>
            <person name="Eickbush T."/>
            <person name="Evans J.D."/>
            <person name="Filipski A."/>
            <person name="Findeiss S."/>
            <person name="Freyhult E."/>
            <person name="Fulton L."/>
            <person name="Fulton R."/>
            <person name="Garcia A.C."/>
            <person name="Gardiner A."/>
            <person name="Garfield D.A."/>
            <person name="Garvin B.E."/>
            <person name="Gibson G."/>
            <person name="Gilbert D."/>
            <person name="Gnerre S."/>
            <person name="Godfrey J."/>
            <person name="Good R."/>
            <person name="Gotea V."/>
            <person name="Gravely B."/>
            <person name="Greenberg A.J."/>
            <person name="Griffiths-Jones S."/>
            <person name="Gross S."/>
            <person name="Guigo R."/>
            <person name="Gustafson E.A."/>
            <person name="Haerty W."/>
            <person name="Hahn M.W."/>
            <person name="Halligan D.L."/>
            <person name="Halpern A.L."/>
            <person name="Halter G.M."/>
            <person name="Han M.V."/>
            <person name="Heger A."/>
            <person name="Hillier L."/>
            <person name="Hinrichs A.S."/>
            <person name="Holmes I."/>
            <person name="Hoskins R.A."/>
            <person name="Hubisz M.J."/>
            <person name="Hultmark D."/>
            <person name="Huntley M.A."/>
            <person name="Jaffe D.B."/>
            <person name="Jagadeeshan S."/>
            <person name="Jeck W.R."/>
            <person name="Johnson J."/>
            <person name="Jones C.D."/>
            <person name="Jordan W.C."/>
            <person name="Karpen G.H."/>
            <person name="Kataoka E."/>
            <person name="Keightley P.D."/>
            <person name="Kheradpour P."/>
            <person name="Kirkness E.F."/>
            <person name="Koerich L.B."/>
            <person name="Kristiansen K."/>
            <person name="Kudrna D."/>
            <person name="Kulathinal R.J."/>
            <person name="Kumar S."/>
            <person name="Kwok R."/>
            <person name="Lander E."/>
            <person name="Langley C.H."/>
            <person name="Lapoint R."/>
            <person name="Lazzaro B.P."/>
            <person name="Lee S.J."/>
            <person name="Levesque L."/>
            <person name="Li R."/>
            <person name="Lin C.F."/>
            <person name="Lin M.F."/>
            <person name="Lindblad-Toh K."/>
            <person name="Llopart A."/>
            <person name="Long M."/>
            <person name="Low L."/>
            <person name="Lozovsky E."/>
            <person name="Lu J."/>
            <person name="Luo M."/>
            <person name="Machado C.A."/>
            <person name="Makalowski W."/>
            <person name="Marzo M."/>
            <person name="Matsuda M."/>
            <person name="Matzkin L."/>
            <person name="McAllister B."/>
            <person name="McBride C.S."/>
            <person name="McKernan B."/>
            <person name="McKernan K."/>
            <person name="Mendez-Lago M."/>
            <person name="Minx P."/>
            <person name="Mollenhauer M.U."/>
            <person name="Montooth K."/>
            <person name="Mount S.M."/>
            <person name="Mu X."/>
            <person name="Myers E."/>
            <person name="Negre B."/>
            <person name="Newfeld S."/>
            <person name="Nielsen R."/>
            <person name="Noor M.A."/>
            <person name="O'Grady P."/>
            <person name="Pachter L."/>
            <person name="Papaceit M."/>
            <person name="Parisi M.J."/>
            <person name="Parisi M."/>
            <person name="Parts L."/>
            <person name="Pedersen J.S."/>
            <person name="Pesole G."/>
            <person name="Phillippy A.M."/>
            <person name="Ponting C.P."/>
            <person name="Pop M."/>
            <person name="Porcelli D."/>
            <person name="Powell J.R."/>
            <person name="Prohaska S."/>
            <person name="Pruitt K."/>
            <person name="Puig M."/>
            <person name="Quesneville H."/>
            <person name="Ram K.R."/>
            <person name="Rand D."/>
            <person name="Rasmussen M.D."/>
            <person name="Reed L.K."/>
            <person name="Reenan R."/>
            <person name="Reily A."/>
            <person name="Remington K.A."/>
            <person name="Rieger T.T."/>
            <person name="Ritchie M.G."/>
            <person name="Robin C."/>
            <person name="Rogers Y.H."/>
            <person name="Rohde C."/>
            <person name="Rozas J."/>
            <person name="Rubenfield M.J."/>
            <person name="Ruiz A."/>
            <person name="Russo S."/>
            <person name="Salzberg S.L."/>
            <person name="Sanchez-Gracia A."/>
            <person name="Saranga D.J."/>
            <person name="Sato H."/>
            <person name="Schaeffer S.W."/>
            <person name="Schatz M.C."/>
            <person name="Schlenke T."/>
            <person name="Schwartz R."/>
            <person name="Segarra C."/>
            <person name="Singh R.S."/>
            <person name="Sirot L."/>
            <person name="Sirota M."/>
            <person name="Sisneros N.B."/>
            <person name="Smith C.D."/>
            <person name="Smith T.F."/>
            <person name="Spieth J."/>
            <person name="Stage D.E."/>
            <person name="Stark A."/>
            <person name="Stephan W."/>
            <person name="Strausberg R.L."/>
            <person name="Strempel S."/>
            <person name="Sturgill D."/>
            <person name="Sutton G."/>
            <person name="Sutton G.G."/>
            <person name="Tao W."/>
            <person name="Teichmann S."/>
            <person name="Tobari Y.N."/>
            <person name="Tomimura Y."/>
            <person name="Tsolas J.M."/>
            <person name="Valente V.L."/>
            <person name="Venter E."/>
            <person name="Venter J.C."/>
            <person name="Vicario S."/>
            <person name="Vieira F.G."/>
            <person name="Vilella A.J."/>
            <person name="Villasante A."/>
            <person name="Walenz B."/>
            <person name="Wang J."/>
            <person name="Wasserman M."/>
            <person name="Watts T."/>
            <person name="Wilson D."/>
            <person name="Wilson R.K."/>
            <person name="Wing R.A."/>
            <person name="Wolfner M.F."/>
            <person name="Wong A."/>
            <person name="Wong G.K."/>
            <person name="Wu C.I."/>
            <person name="Wu G."/>
            <person name="Yamamoto D."/>
            <person name="Yang H.P."/>
            <person name="Yang S.P."/>
            <person name="Yorke J.A."/>
            <person name="Yoshida K."/>
            <person name="Zdobnov E."/>
            <person name="Zhang P."/>
            <person name="Zhang Y."/>
            <person name="Zimin A.V."/>
            <person name="Baldwin J."/>
            <person name="Abdouelleil A."/>
            <person name="Abdulkadir J."/>
            <person name="Abebe A."/>
            <person name="Abera B."/>
            <person name="Abreu J."/>
            <person name="Acer S.C."/>
            <person name="Aftuck L."/>
            <person name="Alexander A."/>
            <person name="An P."/>
            <person name="Anderson E."/>
            <person name="Anderson S."/>
            <person name="Arachi H."/>
            <person name="Azer M."/>
            <person name="Bachantsang P."/>
            <person name="Barry A."/>
            <person name="Bayul T."/>
            <person name="Berlin A."/>
            <person name="Bessette D."/>
            <person name="Bloom T."/>
            <person name="Blye J."/>
            <person name="Boguslavskiy L."/>
            <person name="Bonnet C."/>
            <person name="Boukhgalter B."/>
            <person name="Bourzgui I."/>
            <person name="Brown A."/>
            <person name="Cahill P."/>
            <person name="Channer S."/>
            <person name="Cheshatsang Y."/>
            <person name="Chuda L."/>
            <person name="Citroen M."/>
            <person name="Collymore A."/>
            <person name="Cooke P."/>
            <person name="Costello M."/>
            <person name="D'Aco K."/>
            <person name="Daza R."/>
            <person name="De Haan G."/>
            <person name="DeGray S."/>
            <person name="DeMaso C."/>
            <person name="Dhargay N."/>
            <person name="Dooley K."/>
            <person name="Dooley E."/>
            <person name="Doricent M."/>
            <person name="Dorje P."/>
            <person name="Dorjee K."/>
            <person name="Dupes A."/>
            <person name="Elong R."/>
            <person name="Falk J."/>
            <person name="Farina A."/>
            <person name="Faro S."/>
            <person name="Ferguson D."/>
            <person name="Fisher S."/>
            <person name="Foley C.D."/>
            <person name="Franke A."/>
            <person name="Friedrich D."/>
            <person name="Gadbois L."/>
            <person name="Gearin G."/>
            <person name="Gearin C.R."/>
            <person name="Giannoukos G."/>
            <person name="Goode T."/>
            <person name="Graham J."/>
            <person name="Grandbois E."/>
            <person name="Grewal S."/>
            <person name="Gyaltsen K."/>
            <person name="Hafez N."/>
            <person name="Hagos B."/>
            <person name="Hall J."/>
            <person name="Henson C."/>
            <person name="Hollinger A."/>
            <person name="Honan T."/>
            <person name="Huard M.D."/>
            <person name="Hughes L."/>
            <person name="Hurhula B."/>
            <person name="Husby M.E."/>
            <person name="Kamat A."/>
            <person name="Kanga B."/>
            <person name="Kashin S."/>
            <person name="Khazanovich D."/>
            <person name="Kisner P."/>
            <person name="Lance K."/>
            <person name="Lara M."/>
            <person name="Lee W."/>
            <person name="Lennon N."/>
            <person name="Letendre F."/>
            <person name="LeVine R."/>
            <person name="Lipovsky A."/>
            <person name="Liu X."/>
            <person name="Liu J."/>
            <person name="Liu S."/>
            <person name="Lokyitsang T."/>
            <person name="Lokyitsang Y."/>
            <person name="Lubonja R."/>
            <person name="Lui A."/>
            <person name="MacDonald P."/>
            <person name="Magnisalis V."/>
            <person name="Maru K."/>
            <person name="Matthews C."/>
            <person name="McCusker W."/>
            <person name="McDonough S."/>
            <person name="Mehta T."/>
            <person name="Meldrim J."/>
            <person name="Meneus L."/>
            <person name="Mihai O."/>
            <person name="Mihalev A."/>
            <person name="Mihova T."/>
            <person name="Mittelman R."/>
            <person name="Mlenga V."/>
            <person name="Montmayeur A."/>
            <person name="Mulrain L."/>
            <person name="Navidi A."/>
            <person name="Naylor J."/>
            <person name="Negash T."/>
            <person name="Nguyen T."/>
            <person name="Nguyen N."/>
            <person name="Nicol R."/>
            <person name="Norbu C."/>
            <person name="Norbu N."/>
            <person name="Novod N."/>
            <person name="O'Neill B."/>
            <person name="Osman S."/>
            <person name="Markiewicz E."/>
            <person name="Oyono O.L."/>
            <person name="Patti C."/>
            <person name="Phunkhang P."/>
            <person name="Pierre F."/>
            <person name="Priest M."/>
            <person name="Raghuraman S."/>
            <person name="Rege F."/>
            <person name="Reyes R."/>
            <person name="Rise C."/>
            <person name="Rogov P."/>
            <person name="Ross K."/>
            <person name="Ryan E."/>
            <person name="Settipalli S."/>
            <person name="Shea T."/>
            <person name="Sherpa N."/>
            <person name="Shi L."/>
            <person name="Shih D."/>
            <person name="Sparrow T."/>
            <person name="Spaulding J."/>
            <person name="Stalker J."/>
            <person name="Stange-Thomann N."/>
            <person name="Stavropoulos S."/>
            <person name="Stone C."/>
            <person name="Strader C."/>
            <person name="Tesfaye S."/>
            <person name="Thomson T."/>
            <person name="Thoulutsang Y."/>
            <person name="Thoulutsang D."/>
            <person name="Topham K."/>
            <person name="Topping I."/>
            <person name="Tsamla T."/>
            <person name="Vassiliev H."/>
            <person name="Vo A."/>
            <person name="Wangchuk T."/>
            <person name="Wangdi T."/>
            <person name="Weiand M."/>
            <person name="Wilkinson J."/>
            <person name="Wilson A."/>
            <person name="Yadav S."/>
            <person name="Young G."/>
            <person name="Yu Q."/>
            <person name="Zembek L."/>
            <person name="Zhong D."/>
            <person name="Zimmer A."/>
            <person name="Zwirko Z."/>
            <person name="Jaffe D.B."/>
            <person name="Alvarez P."/>
            <person name="Brockman W."/>
            <person name="Butler J."/>
            <person name="Chin C."/>
            <person name="Gnerre S."/>
            <person name="Grabherr M."/>
            <person name="Kleber M."/>
            <person name="Mauceli E."/>
            <person name="MacCallum I."/>
        </authorList>
    </citation>
    <scope>NUCLEOTIDE SEQUENCE [LARGE SCALE GENOMIC DNA]</scope>
    <source>
        <strain evidence="2">Rob3c / Tucson 14021-0248.25</strain>
    </source>
</reference>
<keyword evidence="2" id="KW-1185">Reference proteome</keyword>
<dbReference type="EMBL" id="CH480892">
    <property type="protein sequence ID" value="EDW55438.1"/>
    <property type="molecule type" value="Genomic_DNA"/>
</dbReference>
<protein>
    <submittedName>
        <fullName evidence="1">GM23381</fullName>
    </submittedName>
</protein>
<proteinExistence type="predicted"/>